<dbReference type="OrthoDB" id="3261089at2"/>
<feature type="domain" description="LXG" evidence="2">
    <location>
        <begin position="1"/>
        <end position="235"/>
    </location>
</feature>
<proteinExistence type="inferred from homology"/>
<name>A0A398BBC3_9BACI</name>
<dbReference type="EMBL" id="QWVT01000011">
    <property type="protein sequence ID" value="RID86741.1"/>
    <property type="molecule type" value="Genomic_DNA"/>
</dbReference>
<sequence>MKVLEVNGLELGIDKIVKAINEKRTAFEALQKAIGGLINLDDGFNGKGAEAIKSFYEDCHTPFITKTMQILSDYDKKLVDCRNAVDALEPSQSGFIRQPFLQNDLSQSLGKAKTYTEEVTNEANDVISSIQDITPIPQIDDSTVIEDIGSAEKNIEETITKLEEFDYQQTVSLQQLKNELHLLEQYITDMKARVSSGQLTVNNYSATQLMNFHSRFSLVMSIRPEMSDLIPVPHSAFEYIMNKREALSMFLGFYPLGFSKTFESQGEPSSVSKDGTYLIGDTVEKNGFKVGVGAGKIENKWNEEGQIGGKSSFVGIHAGMAHDTKIIDSEFNQNIGMAEGQASIGGESIFPLLKASGSVYNIKAKAQLDKDLTLIGRAGAEAQGDILKANAYAGVDNSSIGIGAKAAVAEGEVSGIIPIPFTNINVKGTVGGSALGIGGEAKIGKETVLDLRFILGVKLGISFEKAN</sequence>
<reference evidence="3 4" key="1">
    <citation type="submission" date="2018-08" db="EMBL/GenBank/DDBJ databases">
        <title>Bacillus jemisoniae sp. nov., Bacillus chryseoplanitiae sp. nov., Bacillus resnikiae sp. nov., and Bacillus frankliniae sp. nov., isolated from Viking spacecraft and associated surfaces.</title>
        <authorList>
            <person name="Seuylemezian A."/>
            <person name="Vaishampayan P."/>
        </authorList>
    </citation>
    <scope>NUCLEOTIDE SEQUENCE [LARGE SCALE GENOMIC DNA]</scope>
    <source>
        <strain evidence="3 4">JJ-247</strain>
    </source>
</reference>
<dbReference type="Proteomes" id="UP000265816">
    <property type="component" value="Unassembled WGS sequence"/>
</dbReference>
<dbReference type="AlphaFoldDB" id="A0A398BBC3"/>
<comment type="caution">
    <text evidence="3">The sequence shown here is derived from an EMBL/GenBank/DDBJ whole genome shotgun (WGS) entry which is preliminary data.</text>
</comment>
<gene>
    <name evidence="3" type="ORF">D1970_05650</name>
</gene>
<dbReference type="InterPro" id="IPR006829">
    <property type="entry name" value="LXG_dom"/>
</dbReference>
<dbReference type="RefSeq" id="WP_119111921.1">
    <property type="nucleotide sequence ID" value="NZ_CBCSEO010000006.1"/>
</dbReference>
<evidence type="ECO:0000259" key="2">
    <source>
        <dbReference type="PROSITE" id="PS51756"/>
    </source>
</evidence>
<dbReference type="PROSITE" id="PS51756">
    <property type="entry name" value="LXG"/>
    <property type="match status" value="1"/>
</dbReference>
<evidence type="ECO:0000256" key="1">
    <source>
        <dbReference type="ARBA" id="ARBA00034117"/>
    </source>
</evidence>
<organism evidence="3 4">
    <name type="scientific">Mesobacillus zeae</name>
    <dbReference type="NCBI Taxonomy" id="1917180"/>
    <lineage>
        <taxon>Bacteria</taxon>
        <taxon>Bacillati</taxon>
        <taxon>Bacillota</taxon>
        <taxon>Bacilli</taxon>
        <taxon>Bacillales</taxon>
        <taxon>Bacillaceae</taxon>
        <taxon>Mesobacillus</taxon>
    </lineage>
</organism>
<evidence type="ECO:0000313" key="3">
    <source>
        <dbReference type="EMBL" id="RID86741.1"/>
    </source>
</evidence>
<dbReference type="Pfam" id="PF04740">
    <property type="entry name" value="LXG"/>
    <property type="match status" value="1"/>
</dbReference>
<comment type="similarity">
    <text evidence="1">In the N-terminal section; belongs to the LXG family.</text>
</comment>
<protein>
    <recommendedName>
        <fullName evidence="2">LXG domain-containing protein</fullName>
    </recommendedName>
</protein>
<evidence type="ECO:0000313" key="4">
    <source>
        <dbReference type="Proteomes" id="UP000265816"/>
    </source>
</evidence>
<accession>A0A398BBC3</accession>
<keyword evidence="4" id="KW-1185">Reference proteome</keyword>